<gene>
    <name evidence="1" type="ORF">MPSYJ_00690</name>
</gene>
<sequence length="157" mass="17933">MCWQCDNPDKTTDDYLDVLRETIKDQRWAVQFVESDNRPFAYTVGLHENGLPELVVTGMRAQTSAKLLNVIGEQMVDEGMVLQPAEHIDCGRRYLLEVVEVEHPDVHLKFALGLYGSTIRALQLVWADDAGRWPWDRGWGHGRRRQPVLGIRGPLPN</sequence>
<evidence type="ECO:0000313" key="2">
    <source>
        <dbReference type="Proteomes" id="UP000466514"/>
    </source>
</evidence>
<dbReference type="Pfam" id="PF14081">
    <property type="entry name" value="DUF4262"/>
    <property type="match status" value="1"/>
</dbReference>
<organism evidence="1 2">
    <name type="scientific">Mycolicibacterium psychrotolerans</name>
    <dbReference type="NCBI Taxonomy" id="216929"/>
    <lineage>
        <taxon>Bacteria</taxon>
        <taxon>Bacillati</taxon>
        <taxon>Actinomycetota</taxon>
        <taxon>Actinomycetes</taxon>
        <taxon>Mycobacteriales</taxon>
        <taxon>Mycobacteriaceae</taxon>
        <taxon>Mycolicibacterium</taxon>
    </lineage>
</organism>
<reference evidence="1 2" key="1">
    <citation type="journal article" date="2019" name="Emerg. Microbes Infect.">
        <title>Comprehensive subspecies identification of 175 nontuberculous mycobacteria species based on 7547 genomic profiles.</title>
        <authorList>
            <person name="Matsumoto Y."/>
            <person name="Kinjo T."/>
            <person name="Motooka D."/>
            <person name="Nabeya D."/>
            <person name="Jung N."/>
            <person name="Uechi K."/>
            <person name="Horii T."/>
            <person name="Iida T."/>
            <person name="Fujita J."/>
            <person name="Nakamura S."/>
        </authorList>
    </citation>
    <scope>NUCLEOTIDE SEQUENCE [LARGE SCALE GENOMIC DNA]</scope>
    <source>
        <strain evidence="1 2">JCM 13323</strain>
    </source>
</reference>
<protein>
    <recommendedName>
        <fullName evidence="3">DUF4262 domain-containing protein</fullName>
    </recommendedName>
</protein>
<dbReference type="InterPro" id="IPR025358">
    <property type="entry name" value="DUF4262"/>
</dbReference>
<keyword evidence="2" id="KW-1185">Reference proteome</keyword>
<dbReference type="KEGG" id="mpsc:MPSYJ_00690"/>
<dbReference type="AlphaFoldDB" id="A0A7I7M334"/>
<proteinExistence type="predicted"/>
<evidence type="ECO:0008006" key="3">
    <source>
        <dbReference type="Google" id="ProtNLM"/>
    </source>
</evidence>
<accession>A0A7I7M334</accession>
<dbReference type="Proteomes" id="UP000466514">
    <property type="component" value="Chromosome"/>
</dbReference>
<evidence type="ECO:0000313" key="1">
    <source>
        <dbReference type="EMBL" id="BBX66608.1"/>
    </source>
</evidence>
<name>A0A7I7M334_9MYCO</name>
<dbReference type="EMBL" id="AP022574">
    <property type="protein sequence ID" value="BBX66608.1"/>
    <property type="molecule type" value="Genomic_DNA"/>
</dbReference>